<name>A0ABP8IXA9_9BACT</name>
<dbReference type="Pfam" id="PF04389">
    <property type="entry name" value="Peptidase_M28"/>
    <property type="match status" value="1"/>
</dbReference>
<gene>
    <name evidence="2" type="ORF">GCM10023186_14730</name>
</gene>
<comment type="caution">
    <text evidence="2">The sequence shown here is derived from an EMBL/GenBank/DDBJ whole genome shotgun (WGS) entry which is preliminary data.</text>
</comment>
<accession>A0ABP8IXA9</accession>
<dbReference type="RefSeq" id="WP_345222708.1">
    <property type="nucleotide sequence ID" value="NZ_BAABHA010000002.1"/>
</dbReference>
<proteinExistence type="predicted"/>
<dbReference type="EMBL" id="BAABHA010000002">
    <property type="protein sequence ID" value="GAA4378323.1"/>
    <property type="molecule type" value="Genomic_DNA"/>
</dbReference>
<dbReference type="SUPFAM" id="SSF53187">
    <property type="entry name" value="Zn-dependent exopeptidases"/>
    <property type="match status" value="1"/>
</dbReference>
<evidence type="ECO:0000313" key="2">
    <source>
        <dbReference type="EMBL" id="GAA4378323.1"/>
    </source>
</evidence>
<dbReference type="InterPro" id="IPR045175">
    <property type="entry name" value="M28_fam"/>
</dbReference>
<reference evidence="3" key="1">
    <citation type="journal article" date="2019" name="Int. J. Syst. Evol. Microbiol.">
        <title>The Global Catalogue of Microorganisms (GCM) 10K type strain sequencing project: providing services to taxonomists for standard genome sequencing and annotation.</title>
        <authorList>
            <consortium name="The Broad Institute Genomics Platform"/>
            <consortium name="The Broad Institute Genome Sequencing Center for Infectious Disease"/>
            <person name="Wu L."/>
            <person name="Ma J."/>
        </authorList>
    </citation>
    <scope>NUCLEOTIDE SEQUENCE [LARGE SCALE GENOMIC DNA]</scope>
    <source>
        <strain evidence="3">JCM 17924</strain>
    </source>
</reference>
<dbReference type="PANTHER" id="PTHR12147">
    <property type="entry name" value="METALLOPEPTIDASE M28 FAMILY MEMBER"/>
    <property type="match status" value="1"/>
</dbReference>
<dbReference type="PANTHER" id="PTHR12147:SF26">
    <property type="entry name" value="PEPTIDASE M28 DOMAIN-CONTAINING PROTEIN"/>
    <property type="match status" value="1"/>
</dbReference>
<dbReference type="InterPro" id="IPR007484">
    <property type="entry name" value="Peptidase_M28"/>
</dbReference>
<sequence>MLRFSLVAALFVGAIAAGTSIPLVAQSKVKIKTKTTAASPVLAASDAFSPTAYAATITATDLRQHLTVLASDAMEGRATGEKGQKLAAEYLSKQLAALGLQGPVTGSDNPYLQRFELVRTTPNLNGLIRAGGRSFQPMRDFVAVGTAVFSPDSLLKPVFVGFGIETKTYNDYAGKPDVRGRDVIVLEGEPSNGLGRYLLSGSRQASIWTSPFRKAALARDKGARSITVVSYATAADFQRLAADFAAPLAEPVSELAAPVLPVPPSPESQLAAAPPAYITTIITSGPLGSLLMGANIATMRRYETESYRLGKPAPATFKLAPFAVDIPQQRQVLASENVLGYIEGSDKKEEVLVVSAHYDHIGIIDGKIHNGADDDGSGTAAVLELAAAFAQAKAEGRGPRRSVLFLLNSGEELGLLGSEYYTGRPVQPLAQTVANLNIDMIGRNDASQNVRESYLYIIGSDKLSSELHAVNEAANARYTKLKLDYRYNVPNDPEELYYRSDHYNFARQGVPVIFYTSGLHQDYHKATDDVEKIEFDKLAERARLVFHTAWELANREQRPAVDSNKP</sequence>
<evidence type="ECO:0000259" key="1">
    <source>
        <dbReference type="Pfam" id="PF04389"/>
    </source>
</evidence>
<feature type="domain" description="Peptidase M28" evidence="1">
    <location>
        <begin position="337"/>
        <end position="547"/>
    </location>
</feature>
<evidence type="ECO:0000313" key="3">
    <source>
        <dbReference type="Proteomes" id="UP001500454"/>
    </source>
</evidence>
<dbReference type="Proteomes" id="UP001500454">
    <property type="component" value="Unassembled WGS sequence"/>
</dbReference>
<keyword evidence="3" id="KW-1185">Reference proteome</keyword>
<organism evidence="2 3">
    <name type="scientific">Hymenobacter koreensis</name>
    <dbReference type="NCBI Taxonomy" id="1084523"/>
    <lineage>
        <taxon>Bacteria</taxon>
        <taxon>Pseudomonadati</taxon>
        <taxon>Bacteroidota</taxon>
        <taxon>Cytophagia</taxon>
        <taxon>Cytophagales</taxon>
        <taxon>Hymenobacteraceae</taxon>
        <taxon>Hymenobacter</taxon>
    </lineage>
</organism>
<protein>
    <recommendedName>
        <fullName evidence="1">Peptidase M28 domain-containing protein</fullName>
    </recommendedName>
</protein>
<dbReference type="Gene3D" id="3.40.630.10">
    <property type="entry name" value="Zn peptidases"/>
    <property type="match status" value="2"/>
</dbReference>